<dbReference type="Gene3D" id="4.10.830.40">
    <property type="match status" value="1"/>
</dbReference>
<reference evidence="9" key="1">
    <citation type="submission" date="2020-08" db="EMBL/GenBank/DDBJ databases">
        <title>Chromosome-level assembly of Southern catfish (Silurus meridionalis) provides insights into visual adaptation to the nocturnal and benthic lifestyles.</title>
        <authorList>
            <person name="Zhang Y."/>
            <person name="Wang D."/>
            <person name="Peng Z."/>
        </authorList>
    </citation>
    <scope>NUCLEOTIDE SEQUENCE</scope>
    <source>
        <strain evidence="9">SWU-2019-XX</strain>
        <tissue evidence="9">Muscle</tissue>
    </source>
</reference>
<sequence length="485" mass="56532">MMNNEPQAASSAHYGAGPGDARPVECDACIGRKRKATNSCLVCLASYCEDHLKPHYQSQAFKKHKLVEACADLQEKICSQHDKLMEIYCRTDQSFICYFCTMKEHKGHETVPAEDERNKKQNELKDKQMKFQQRIQEKQKKVQELKQTRESIQTRYQAAVDDNEEIFTELIISMKKRRSEVTELIRNQEKADLNQNQHFREQLKQEISDLQRRVSDLEQLSHTPDHIHFLQSFPSLCVSPECDGSPSFTINHHPSFDEVRKSVSNLKKRVKKICQEEFKNIYPHVRTFLLSKPDGRDDFLKDFIHLTLDPNTAHKQLLLSEENRVVRRERAAQRFSDHPERFDFKPQLLCKESVCGRGYWEVEWNRMGVEISVSYKDIRRKGDGDESVFGRNSQSWSLWCSPSLVSFWHNNIKTVLPSPASYRIGVYVDHSAGTLSFYNVSDTMRLLHRVHTTFTQPLYPGFSVCYYHSAVRLGDKMFVKAQKNV</sequence>
<organism evidence="9 10">
    <name type="scientific">Silurus meridionalis</name>
    <name type="common">Southern catfish</name>
    <name type="synonym">Silurus soldatovi meridionalis</name>
    <dbReference type="NCBI Taxonomy" id="175797"/>
    <lineage>
        <taxon>Eukaryota</taxon>
        <taxon>Metazoa</taxon>
        <taxon>Chordata</taxon>
        <taxon>Craniata</taxon>
        <taxon>Vertebrata</taxon>
        <taxon>Euteleostomi</taxon>
        <taxon>Actinopterygii</taxon>
        <taxon>Neopterygii</taxon>
        <taxon>Teleostei</taxon>
        <taxon>Ostariophysi</taxon>
        <taxon>Siluriformes</taxon>
        <taxon>Siluridae</taxon>
        <taxon>Silurus</taxon>
    </lineage>
</organism>
<dbReference type="Gene3D" id="3.30.160.60">
    <property type="entry name" value="Classic Zinc Finger"/>
    <property type="match status" value="1"/>
</dbReference>
<dbReference type="GO" id="GO:0005737">
    <property type="term" value="C:cytoplasm"/>
    <property type="evidence" value="ECO:0007669"/>
    <property type="project" value="UniProtKB-ARBA"/>
</dbReference>
<feature type="coiled-coil region" evidence="5">
    <location>
        <begin position="121"/>
        <end position="162"/>
    </location>
</feature>
<dbReference type="PANTHER" id="PTHR25465">
    <property type="entry name" value="B-BOX DOMAIN CONTAINING"/>
    <property type="match status" value="1"/>
</dbReference>
<dbReference type="InterPro" id="IPR043136">
    <property type="entry name" value="B30.2/SPRY_sf"/>
</dbReference>
<dbReference type="Proteomes" id="UP000606274">
    <property type="component" value="Unassembled WGS sequence"/>
</dbReference>
<evidence type="ECO:0000256" key="4">
    <source>
        <dbReference type="PROSITE-ProRule" id="PRU00024"/>
    </source>
</evidence>
<dbReference type="InterPro" id="IPR000315">
    <property type="entry name" value="Znf_B-box"/>
</dbReference>
<dbReference type="Pfam" id="PF00643">
    <property type="entry name" value="zf-B_box"/>
    <property type="match status" value="1"/>
</dbReference>
<dbReference type="PROSITE" id="PS50119">
    <property type="entry name" value="ZF_BBOX"/>
    <property type="match status" value="1"/>
</dbReference>
<dbReference type="GO" id="GO:0008270">
    <property type="term" value="F:zinc ion binding"/>
    <property type="evidence" value="ECO:0007669"/>
    <property type="project" value="UniProtKB-KW"/>
</dbReference>
<dbReference type="InterPro" id="IPR058030">
    <property type="entry name" value="TRIM8/14/16/25/29/45/65_CC"/>
</dbReference>
<keyword evidence="10" id="KW-1185">Reference proteome</keyword>
<feature type="domain" description="B box-type" evidence="7">
    <location>
        <begin position="73"/>
        <end position="113"/>
    </location>
</feature>
<protein>
    <recommendedName>
        <fullName evidence="11">Tripartite motif-containing protein 16-like</fullName>
    </recommendedName>
</protein>
<dbReference type="SMART" id="SM00336">
    <property type="entry name" value="BBOX"/>
    <property type="match status" value="1"/>
</dbReference>
<evidence type="ECO:0000313" key="9">
    <source>
        <dbReference type="EMBL" id="KAF7700398.1"/>
    </source>
</evidence>
<evidence type="ECO:0000256" key="5">
    <source>
        <dbReference type="SAM" id="Coils"/>
    </source>
</evidence>
<gene>
    <name evidence="9" type="ORF">HF521_003356</name>
</gene>
<dbReference type="PROSITE" id="PS50188">
    <property type="entry name" value="B302_SPRY"/>
    <property type="match status" value="1"/>
</dbReference>
<dbReference type="SMART" id="SM00449">
    <property type="entry name" value="SPRY"/>
    <property type="match status" value="1"/>
</dbReference>
<dbReference type="InterPro" id="IPR006574">
    <property type="entry name" value="PRY"/>
</dbReference>
<proteinExistence type="predicted"/>
<dbReference type="PANTHER" id="PTHR25465:SF5">
    <property type="entry name" value="E3 UBIQUITIN_ISG15 LIGASE TRIM25-RELATED"/>
    <property type="match status" value="1"/>
</dbReference>
<dbReference type="PRINTS" id="PR01407">
    <property type="entry name" value="BUTYPHLNCDUF"/>
</dbReference>
<feature type="region of interest" description="Disordered" evidence="6">
    <location>
        <begin position="1"/>
        <end position="20"/>
    </location>
</feature>
<evidence type="ECO:0000313" key="10">
    <source>
        <dbReference type="Proteomes" id="UP000606274"/>
    </source>
</evidence>
<evidence type="ECO:0000256" key="3">
    <source>
        <dbReference type="ARBA" id="ARBA00022833"/>
    </source>
</evidence>
<dbReference type="CDD" id="cd19769">
    <property type="entry name" value="Bbox2_TRIM16-like"/>
    <property type="match status" value="1"/>
</dbReference>
<dbReference type="InterPro" id="IPR013320">
    <property type="entry name" value="ConA-like_dom_sf"/>
</dbReference>
<comment type="caution">
    <text evidence="9">The sequence shown here is derived from an EMBL/GenBank/DDBJ whole genome shotgun (WGS) entry which is preliminary data.</text>
</comment>
<dbReference type="InterPro" id="IPR003877">
    <property type="entry name" value="SPRY_dom"/>
</dbReference>
<feature type="domain" description="B30.2/SPRY" evidence="8">
    <location>
        <begin position="286"/>
        <end position="478"/>
    </location>
</feature>
<dbReference type="Gene3D" id="2.60.120.920">
    <property type="match status" value="1"/>
</dbReference>
<dbReference type="EMBL" id="JABFDY010000012">
    <property type="protein sequence ID" value="KAF7700398.1"/>
    <property type="molecule type" value="Genomic_DNA"/>
</dbReference>
<keyword evidence="1" id="KW-0479">Metal-binding</keyword>
<evidence type="ECO:0000256" key="6">
    <source>
        <dbReference type="SAM" id="MobiDB-lite"/>
    </source>
</evidence>
<name>A0A8T0B3P6_SILME</name>
<evidence type="ECO:0000256" key="1">
    <source>
        <dbReference type="ARBA" id="ARBA00022723"/>
    </source>
</evidence>
<evidence type="ECO:0000259" key="7">
    <source>
        <dbReference type="PROSITE" id="PS50119"/>
    </source>
</evidence>
<dbReference type="SUPFAM" id="SSF57845">
    <property type="entry name" value="B-box zinc-binding domain"/>
    <property type="match status" value="1"/>
</dbReference>
<evidence type="ECO:0008006" key="11">
    <source>
        <dbReference type="Google" id="ProtNLM"/>
    </source>
</evidence>
<keyword evidence="3" id="KW-0862">Zinc</keyword>
<accession>A0A8T0B3P6</accession>
<evidence type="ECO:0000256" key="2">
    <source>
        <dbReference type="ARBA" id="ARBA00022771"/>
    </source>
</evidence>
<dbReference type="SMART" id="SM00589">
    <property type="entry name" value="PRY"/>
    <property type="match status" value="1"/>
</dbReference>
<dbReference type="SUPFAM" id="SSF49899">
    <property type="entry name" value="Concanavalin A-like lectins/glucanases"/>
    <property type="match status" value="1"/>
</dbReference>
<dbReference type="CDD" id="cd16040">
    <property type="entry name" value="SPRY_PRY_SNTX"/>
    <property type="match status" value="1"/>
</dbReference>
<keyword evidence="5" id="KW-0175">Coiled coil</keyword>
<dbReference type="Pfam" id="PF13765">
    <property type="entry name" value="PRY"/>
    <property type="match status" value="1"/>
</dbReference>
<feature type="compositionally biased region" description="Polar residues" evidence="6">
    <location>
        <begin position="1"/>
        <end position="10"/>
    </location>
</feature>
<dbReference type="Pfam" id="PF00622">
    <property type="entry name" value="SPRY"/>
    <property type="match status" value="1"/>
</dbReference>
<feature type="coiled-coil region" evidence="5">
    <location>
        <begin position="193"/>
        <end position="220"/>
    </location>
</feature>
<dbReference type="Pfam" id="PF25600">
    <property type="entry name" value="TRIM_CC"/>
    <property type="match status" value="1"/>
</dbReference>
<dbReference type="InterPro" id="IPR001870">
    <property type="entry name" value="B30.2/SPRY"/>
</dbReference>
<keyword evidence="2 4" id="KW-0863">Zinc-finger</keyword>
<dbReference type="OrthoDB" id="6270329at2759"/>
<evidence type="ECO:0000259" key="8">
    <source>
        <dbReference type="PROSITE" id="PS50188"/>
    </source>
</evidence>
<dbReference type="AlphaFoldDB" id="A0A8T0B3P6"/>
<dbReference type="InterPro" id="IPR003879">
    <property type="entry name" value="Butyrophylin_SPRY"/>
</dbReference>
<dbReference type="InterPro" id="IPR051051">
    <property type="entry name" value="E3_ubiq-ligase_TRIM/RNF"/>
</dbReference>